<protein>
    <submittedName>
        <fullName evidence="1">Uncharacterized protein</fullName>
    </submittedName>
</protein>
<evidence type="ECO:0000313" key="1">
    <source>
        <dbReference type="EMBL" id="KAG0424241.1"/>
    </source>
</evidence>
<dbReference type="EMBL" id="JABSTQ010010001">
    <property type="protein sequence ID" value="KAG0424241.1"/>
    <property type="molecule type" value="Genomic_DNA"/>
</dbReference>
<organism evidence="1 2">
    <name type="scientific">Ixodes persulcatus</name>
    <name type="common">Taiga tick</name>
    <dbReference type="NCBI Taxonomy" id="34615"/>
    <lineage>
        <taxon>Eukaryota</taxon>
        <taxon>Metazoa</taxon>
        <taxon>Ecdysozoa</taxon>
        <taxon>Arthropoda</taxon>
        <taxon>Chelicerata</taxon>
        <taxon>Arachnida</taxon>
        <taxon>Acari</taxon>
        <taxon>Parasitiformes</taxon>
        <taxon>Ixodida</taxon>
        <taxon>Ixodoidea</taxon>
        <taxon>Ixodidae</taxon>
        <taxon>Ixodinae</taxon>
        <taxon>Ixodes</taxon>
    </lineage>
</organism>
<sequence length="469" mass="51517">MKSSDAECVAPTDPSRSVKTLNLSGAVQSVGWPLRCCPLGRPVARRVPTSGVDPENGFTRSSLLAKWSLRIRRGDRRARGARLVTLRPSLFSSENRLGPPKGRRRKERVAGDAATRERDRENEAESSEDESEDRMETILQAANESSISQDLPSPFTSEPPPSTDLSPTPISRDARLPRSSSCRCPRSAPDTPSTVTSALGSTVLFTEEELTVSLKDLARAPDEPIRFFFTAPSPTTERPSVVLLESPWPPQRHDAHGSVRYALHGEELPGKAERSAVVPKAIAAPGFGRDEVFVPKAAERPKLLPTKKRSQDVGRVTADLLSSAYEPFESVRTVVVRQASDILFCKFFGDLPRFRSEFLEPVAQLLDLIKAKFHQPLLPLTRCAQAWPEQLHFGARAGDGAAWTDGWERVASSPVVSRHLVLRYVASREVMGGWVTHERGVCSLHDSRTTEGTATTKSPAEALAVYNNM</sequence>
<accession>A0AC60PUG7</accession>
<keyword evidence="2" id="KW-1185">Reference proteome</keyword>
<evidence type="ECO:0000313" key="2">
    <source>
        <dbReference type="Proteomes" id="UP000805193"/>
    </source>
</evidence>
<proteinExistence type="predicted"/>
<name>A0AC60PUG7_IXOPE</name>
<gene>
    <name evidence="1" type="ORF">HPB47_000036</name>
</gene>
<comment type="caution">
    <text evidence="1">The sequence shown here is derived from an EMBL/GenBank/DDBJ whole genome shotgun (WGS) entry which is preliminary data.</text>
</comment>
<feature type="non-terminal residue" evidence="1">
    <location>
        <position position="469"/>
    </location>
</feature>
<dbReference type="Proteomes" id="UP000805193">
    <property type="component" value="Unassembled WGS sequence"/>
</dbReference>
<reference evidence="1 2" key="1">
    <citation type="journal article" date="2020" name="Cell">
        <title>Large-Scale Comparative Analyses of Tick Genomes Elucidate Their Genetic Diversity and Vector Capacities.</title>
        <authorList>
            <consortium name="Tick Genome and Microbiome Consortium (TIGMIC)"/>
            <person name="Jia N."/>
            <person name="Wang J."/>
            <person name="Shi W."/>
            <person name="Du L."/>
            <person name="Sun Y."/>
            <person name="Zhan W."/>
            <person name="Jiang J.F."/>
            <person name="Wang Q."/>
            <person name="Zhang B."/>
            <person name="Ji P."/>
            <person name="Bell-Sakyi L."/>
            <person name="Cui X.M."/>
            <person name="Yuan T.T."/>
            <person name="Jiang B.G."/>
            <person name="Yang W.F."/>
            <person name="Lam T.T."/>
            <person name="Chang Q.C."/>
            <person name="Ding S.J."/>
            <person name="Wang X.J."/>
            <person name="Zhu J.G."/>
            <person name="Ruan X.D."/>
            <person name="Zhao L."/>
            <person name="Wei J.T."/>
            <person name="Ye R.Z."/>
            <person name="Que T.C."/>
            <person name="Du C.H."/>
            <person name="Zhou Y.H."/>
            <person name="Cheng J.X."/>
            <person name="Dai P.F."/>
            <person name="Guo W.B."/>
            <person name="Han X.H."/>
            <person name="Huang E.J."/>
            <person name="Li L.F."/>
            <person name="Wei W."/>
            <person name="Gao Y.C."/>
            <person name="Liu J.Z."/>
            <person name="Shao H.Z."/>
            <person name="Wang X."/>
            <person name="Wang C.C."/>
            <person name="Yang T.C."/>
            <person name="Huo Q.B."/>
            <person name="Li W."/>
            <person name="Chen H.Y."/>
            <person name="Chen S.E."/>
            <person name="Zhou L.G."/>
            <person name="Ni X.B."/>
            <person name="Tian J.H."/>
            <person name="Sheng Y."/>
            <person name="Liu T."/>
            <person name="Pan Y.S."/>
            <person name="Xia L.Y."/>
            <person name="Li J."/>
            <person name="Zhao F."/>
            <person name="Cao W.C."/>
        </authorList>
    </citation>
    <scope>NUCLEOTIDE SEQUENCE [LARGE SCALE GENOMIC DNA]</scope>
    <source>
        <strain evidence="1">Iper-2018</strain>
    </source>
</reference>